<dbReference type="KEGG" id="minf:MESINF_1724"/>
<evidence type="ECO:0000313" key="2">
    <source>
        <dbReference type="Proteomes" id="UP000250796"/>
    </source>
</evidence>
<dbReference type="Proteomes" id="UP000250796">
    <property type="component" value="Chromosome MESINF"/>
</dbReference>
<accession>A0A7Z7LFI5</accession>
<dbReference type="EMBL" id="LS974202">
    <property type="protein sequence ID" value="SSC13168.1"/>
    <property type="molecule type" value="Genomic_DNA"/>
</dbReference>
<protein>
    <submittedName>
        <fullName evidence="1">Uncharacterized protein</fullName>
    </submittedName>
</protein>
<proteinExistence type="predicted"/>
<dbReference type="AlphaFoldDB" id="A0A7Z7LFI5"/>
<organism evidence="1 2">
    <name type="scientific">Mesotoga infera</name>
    <dbReference type="NCBI Taxonomy" id="1236046"/>
    <lineage>
        <taxon>Bacteria</taxon>
        <taxon>Thermotogati</taxon>
        <taxon>Thermotogota</taxon>
        <taxon>Thermotogae</taxon>
        <taxon>Kosmotogales</taxon>
        <taxon>Kosmotogaceae</taxon>
        <taxon>Mesotoga</taxon>
    </lineage>
</organism>
<keyword evidence="2" id="KW-1185">Reference proteome</keyword>
<evidence type="ECO:0000313" key="1">
    <source>
        <dbReference type="EMBL" id="SSC13168.1"/>
    </source>
</evidence>
<name>A0A7Z7LFI5_9BACT</name>
<gene>
    <name evidence="1" type="ORF">MESINF_1724</name>
</gene>
<reference evidence="1 2" key="1">
    <citation type="submission" date="2017-01" db="EMBL/GenBank/DDBJ databases">
        <authorList>
            <person name="Erauso G."/>
        </authorList>
    </citation>
    <scope>NUCLEOTIDE SEQUENCE [LARGE SCALE GENOMIC DNA]</scope>
    <source>
        <strain evidence="1">MESINF1</strain>
    </source>
</reference>
<sequence>MLNSFVYEDELGALWNIYHIRKAPFSSIRSLVLLLLDKIKYKERNRYNCKK</sequence>